<dbReference type="Proteomes" id="UP000779508">
    <property type="component" value="Unassembled WGS sequence"/>
</dbReference>
<dbReference type="Pfam" id="PF01476">
    <property type="entry name" value="LysM"/>
    <property type="match status" value="1"/>
</dbReference>
<dbReference type="InterPro" id="IPR018392">
    <property type="entry name" value="LysM"/>
</dbReference>
<protein>
    <submittedName>
        <fullName evidence="2">LysM peptidoglycan-binding domain-containing protein</fullName>
    </submittedName>
</protein>
<comment type="caution">
    <text evidence="2">The sequence shown here is derived from an EMBL/GenBank/DDBJ whole genome shotgun (WGS) entry which is preliminary data.</text>
</comment>
<sequence length="218" mass="24733">MYSCSIDNVKLPVAPSKIARKINTKSKTVDLMNLGEVNILKEPGLTEISFEVLLPSVEYPFAVYENGFKEPLYYLDLFKKLITGKKPFIFELNSLTPAGYSLFMTRMEVTLESYSIIEDSSNGMDIVVSLELKEYKRYTTQTLKMLESSSDSETPKFVIVEERPAKEPVKSYTVISGDTLWTICKKQLGDGSKYKEIATLNNIKNPDLIFPGQVLRLR</sequence>
<dbReference type="PANTHER" id="PTHR34700">
    <property type="entry name" value="POTASSIUM BINDING PROTEIN KBP"/>
    <property type="match status" value="1"/>
</dbReference>
<dbReference type="PANTHER" id="PTHR34700:SF4">
    <property type="entry name" value="PHAGE-LIKE ELEMENT PBSX PROTEIN XKDP"/>
    <property type="match status" value="1"/>
</dbReference>
<dbReference type="SMART" id="SM00257">
    <property type="entry name" value="LysM"/>
    <property type="match status" value="1"/>
</dbReference>
<dbReference type="InterPro" id="IPR052196">
    <property type="entry name" value="Bact_Kbp"/>
</dbReference>
<accession>A0ABS6G3M8</accession>
<feature type="domain" description="LysM" evidence="1">
    <location>
        <begin position="170"/>
        <end position="217"/>
    </location>
</feature>
<evidence type="ECO:0000313" key="2">
    <source>
        <dbReference type="EMBL" id="MBU5676751.1"/>
    </source>
</evidence>
<dbReference type="RefSeq" id="WP_216416879.1">
    <property type="nucleotide sequence ID" value="NZ_JAHLQK010000003.1"/>
</dbReference>
<proteinExistence type="predicted"/>
<dbReference type="CDD" id="cd00118">
    <property type="entry name" value="LysM"/>
    <property type="match status" value="1"/>
</dbReference>
<dbReference type="EMBL" id="JAHLQK010000003">
    <property type="protein sequence ID" value="MBU5676751.1"/>
    <property type="molecule type" value="Genomic_DNA"/>
</dbReference>
<reference evidence="2 3" key="1">
    <citation type="submission" date="2021-06" db="EMBL/GenBank/DDBJ databases">
        <authorList>
            <person name="Sun Q."/>
            <person name="Li D."/>
        </authorList>
    </citation>
    <scope>NUCLEOTIDE SEQUENCE [LARGE SCALE GENOMIC DNA]</scope>
    <source>
        <strain evidence="2 3">MSJ-5</strain>
    </source>
</reference>
<dbReference type="PROSITE" id="PS51782">
    <property type="entry name" value="LYSM"/>
    <property type="match status" value="1"/>
</dbReference>
<keyword evidence="3" id="KW-1185">Reference proteome</keyword>
<organism evidence="2 3">
    <name type="scientific">Alkaliphilus flagellatus</name>
    <dbReference type="NCBI Taxonomy" id="2841507"/>
    <lineage>
        <taxon>Bacteria</taxon>
        <taxon>Bacillati</taxon>
        <taxon>Bacillota</taxon>
        <taxon>Clostridia</taxon>
        <taxon>Peptostreptococcales</taxon>
        <taxon>Natronincolaceae</taxon>
        <taxon>Alkaliphilus</taxon>
    </lineage>
</organism>
<gene>
    <name evidence="2" type="ORF">KQI88_10000</name>
</gene>
<name>A0ABS6G3M8_9FIRM</name>
<evidence type="ECO:0000313" key="3">
    <source>
        <dbReference type="Proteomes" id="UP000779508"/>
    </source>
</evidence>
<evidence type="ECO:0000259" key="1">
    <source>
        <dbReference type="PROSITE" id="PS51782"/>
    </source>
</evidence>